<gene>
    <name evidence="6" type="ORF">JOB18_047894</name>
</gene>
<dbReference type="Pfam" id="PF01392">
    <property type="entry name" value="Fz"/>
    <property type="match status" value="4"/>
</dbReference>
<dbReference type="PROSITE" id="PS50038">
    <property type="entry name" value="FZ"/>
    <property type="match status" value="4"/>
</dbReference>
<feature type="disulfide bond" evidence="3">
    <location>
        <begin position="457"/>
        <end position="481"/>
    </location>
</feature>
<dbReference type="GO" id="GO:0042813">
    <property type="term" value="F:Wnt receptor activity"/>
    <property type="evidence" value="ECO:0007669"/>
    <property type="project" value="TreeGrafter"/>
</dbReference>
<dbReference type="EMBL" id="JAGKHQ010000021">
    <property type="protein sequence ID" value="KAG7476165.1"/>
    <property type="molecule type" value="Genomic_DNA"/>
</dbReference>
<feature type="domain" description="FZ" evidence="5">
    <location>
        <begin position="141"/>
        <end position="255"/>
    </location>
</feature>
<feature type="chain" id="PRO_5043417290" evidence="4">
    <location>
        <begin position="21"/>
        <end position="651"/>
    </location>
</feature>
<dbReference type="GO" id="GO:0005886">
    <property type="term" value="C:plasma membrane"/>
    <property type="evidence" value="ECO:0007669"/>
    <property type="project" value="TreeGrafter"/>
</dbReference>
<organism evidence="6 7">
    <name type="scientific">Solea senegalensis</name>
    <name type="common">Senegalese sole</name>
    <dbReference type="NCBI Taxonomy" id="28829"/>
    <lineage>
        <taxon>Eukaryota</taxon>
        <taxon>Metazoa</taxon>
        <taxon>Chordata</taxon>
        <taxon>Craniata</taxon>
        <taxon>Vertebrata</taxon>
        <taxon>Euteleostomi</taxon>
        <taxon>Actinopterygii</taxon>
        <taxon>Neopterygii</taxon>
        <taxon>Teleostei</taxon>
        <taxon>Neoteleostei</taxon>
        <taxon>Acanthomorphata</taxon>
        <taxon>Carangaria</taxon>
        <taxon>Pleuronectiformes</taxon>
        <taxon>Pleuronectoidei</taxon>
        <taxon>Soleidae</taxon>
        <taxon>Solea</taxon>
    </lineage>
</organism>
<dbReference type="AlphaFoldDB" id="A0AAV6PXS6"/>
<dbReference type="CDD" id="cd07066">
    <property type="entry name" value="CRD_FZ"/>
    <property type="match status" value="1"/>
</dbReference>
<dbReference type="GO" id="GO:0017147">
    <property type="term" value="F:Wnt-protein binding"/>
    <property type="evidence" value="ECO:0007669"/>
    <property type="project" value="TreeGrafter"/>
</dbReference>
<evidence type="ECO:0000256" key="3">
    <source>
        <dbReference type="PROSITE-ProRule" id="PRU00090"/>
    </source>
</evidence>
<accession>A0AAV6PXS6</accession>
<feature type="domain" description="FZ" evidence="5">
    <location>
        <begin position="378"/>
        <end position="492"/>
    </location>
</feature>
<proteinExistence type="predicted"/>
<feature type="disulfide bond" evidence="3">
    <location>
        <begin position="383"/>
        <end position="444"/>
    </location>
</feature>
<evidence type="ECO:0000256" key="4">
    <source>
        <dbReference type="SAM" id="SignalP"/>
    </source>
</evidence>
<feature type="signal peptide" evidence="4">
    <location>
        <begin position="1"/>
        <end position="20"/>
    </location>
</feature>
<comment type="caution">
    <text evidence="6">The sequence shown here is derived from an EMBL/GenBank/DDBJ whole genome shotgun (WGS) entry which is preliminary data.</text>
</comment>
<evidence type="ECO:0000256" key="1">
    <source>
        <dbReference type="ARBA" id="ARBA00022473"/>
    </source>
</evidence>
<feature type="disulfide bond" evidence="3">
    <location>
        <begin position="391"/>
        <end position="437"/>
    </location>
</feature>
<dbReference type="InterPro" id="IPR015526">
    <property type="entry name" value="Frizzled/SFRP"/>
</dbReference>
<protein>
    <submittedName>
        <fullName evidence="6">Atrial natriuretic peptide-converting enzyme-like</fullName>
    </submittedName>
</protein>
<feature type="disulfide bond" evidence="3">
    <location>
        <begin position="265"/>
        <end position="326"/>
    </location>
</feature>
<dbReference type="PANTHER" id="PTHR11309:SF97">
    <property type="entry name" value="SECRETED FRIZZLED-RELATED PROTEIN 3"/>
    <property type="match status" value="1"/>
</dbReference>
<sequence>MWNFILVSLGLLLSPRPAHSVRDDRSNCKPVTASFCQGVGYTSTSHPSGVSGYSLHQIGQIVETACSTEVATLMCRVVMPECSSDDDSRTKPCRSLCEKVKTDCESAIRAKRLSWPIKLRCEALPVSNCAQGKETRITPTPPIATCQTITVPLCKDLLYTETVLPNLLGHKSQEEANLDIHPYYPLVKVECSPHLKPFLCSLFTPQCVAGKARPPCRTLCEKARSDCGSLMSRFGYAWPESFKCDAFTTESCQQDHLVAQPSLTCQTITVPLCKDLPYTETVLPNLLGHKSQEEANLEINQFSPLVKVECSPHLKPFLCSLYTPPCVAGKARPPCRTLCEQARSGCELLMSRFGFVWPEAFRCEAFTTESCQQYGVGSSGDMCEPITIPLCQGLSYNQTTTQNLLGHANQGEAMARMSFFNSLVQTMCSEDIRLLLCRVYAPECVAGEVQRPCRSFCERAKQGCEDRMTAFGVSWPPELQCNSFPEEMCASEESRTEMLNAEGVLAKLNAGGFSVRGRPLSLRTARLLLTLMDTDVTRDLDVVEFFKLEHYMAALRREYVESYERRNPPSVTQTQMKKALSDRGFTVDDDTFTTLWQQHGSQGGINYDEYTAAVTKLHILKQRFTARLLSLPCDCEVSSFSLKQFLKSAII</sequence>
<evidence type="ECO:0000259" key="5">
    <source>
        <dbReference type="PROSITE" id="PS50038"/>
    </source>
</evidence>
<name>A0AAV6PXS6_SOLSE</name>
<feature type="disulfide bond" evidence="3">
    <location>
        <begin position="154"/>
        <end position="200"/>
    </location>
</feature>
<feature type="disulfide bond" evidence="3">
    <location>
        <begin position="339"/>
        <end position="363"/>
    </location>
</feature>
<feature type="disulfide bond" evidence="3">
    <location>
        <begin position="220"/>
        <end position="244"/>
    </location>
</feature>
<dbReference type="PANTHER" id="PTHR11309">
    <property type="entry name" value="FRIZZLED"/>
    <property type="match status" value="1"/>
</dbReference>
<keyword evidence="7" id="KW-1185">Reference proteome</keyword>
<comment type="caution">
    <text evidence="3">Lacks conserved residue(s) required for the propagation of feature annotation.</text>
</comment>
<evidence type="ECO:0000313" key="6">
    <source>
        <dbReference type="EMBL" id="KAG7476165.1"/>
    </source>
</evidence>
<dbReference type="GO" id="GO:0035567">
    <property type="term" value="P:non-canonical Wnt signaling pathway"/>
    <property type="evidence" value="ECO:0007669"/>
    <property type="project" value="TreeGrafter"/>
</dbReference>
<dbReference type="InterPro" id="IPR020067">
    <property type="entry name" value="Frizzled_dom"/>
</dbReference>
<feature type="disulfide bond" evidence="3">
    <location>
        <begin position="146"/>
        <end position="207"/>
    </location>
</feature>
<keyword evidence="4" id="KW-0732">Signal</keyword>
<feature type="domain" description="FZ" evidence="5">
    <location>
        <begin position="23"/>
        <end position="132"/>
    </location>
</feature>
<dbReference type="SMART" id="SM00063">
    <property type="entry name" value="FRI"/>
    <property type="match status" value="4"/>
</dbReference>
<keyword evidence="2 3" id="KW-1015">Disulfide bond</keyword>
<feature type="disulfide bond" evidence="3">
    <location>
        <begin position="97"/>
        <end position="121"/>
    </location>
</feature>
<dbReference type="GO" id="GO:0060070">
    <property type="term" value="P:canonical Wnt signaling pathway"/>
    <property type="evidence" value="ECO:0007669"/>
    <property type="project" value="TreeGrafter"/>
</dbReference>
<reference evidence="6 7" key="1">
    <citation type="journal article" date="2021" name="Sci. Rep.">
        <title>Chromosome anchoring in Senegalese sole (Solea senegalensis) reveals sex-associated markers and genome rearrangements in flatfish.</title>
        <authorList>
            <person name="Guerrero-Cozar I."/>
            <person name="Gomez-Garrido J."/>
            <person name="Berbel C."/>
            <person name="Martinez-Blanch J.F."/>
            <person name="Alioto T."/>
            <person name="Claros M.G."/>
            <person name="Gagnaire P.A."/>
            <person name="Manchado M."/>
        </authorList>
    </citation>
    <scope>NUCLEOTIDE SEQUENCE [LARGE SCALE GENOMIC DNA]</scope>
    <source>
        <strain evidence="6">Sse05_10M</strain>
    </source>
</reference>
<feature type="disulfide bond" evidence="3">
    <location>
        <begin position="273"/>
        <end position="319"/>
    </location>
</feature>
<evidence type="ECO:0000313" key="7">
    <source>
        <dbReference type="Proteomes" id="UP000693946"/>
    </source>
</evidence>
<dbReference type="Proteomes" id="UP000693946">
    <property type="component" value="Linkage Group LG9"/>
</dbReference>
<evidence type="ECO:0000256" key="2">
    <source>
        <dbReference type="ARBA" id="ARBA00023157"/>
    </source>
</evidence>
<keyword evidence="1" id="KW-0217">Developmental protein</keyword>
<feature type="domain" description="FZ" evidence="5">
    <location>
        <begin position="260"/>
        <end position="386"/>
    </location>
</feature>
<feature type="disulfide bond" evidence="3">
    <location>
        <begin position="66"/>
        <end position="104"/>
    </location>
</feature>